<gene>
    <name evidence="1" type="ORF">PGLA1383_LOCUS43964</name>
</gene>
<dbReference type="Proteomes" id="UP000654075">
    <property type="component" value="Unassembled WGS sequence"/>
</dbReference>
<evidence type="ECO:0000313" key="1">
    <source>
        <dbReference type="EMBL" id="CAE8627132.1"/>
    </source>
</evidence>
<protein>
    <submittedName>
        <fullName evidence="1">Uncharacterized protein</fullName>
    </submittedName>
</protein>
<reference evidence="1" key="1">
    <citation type="submission" date="2021-02" db="EMBL/GenBank/DDBJ databases">
        <authorList>
            <person name="Dougan E. K."/>
            <person name="Rhodes N."/>
            <person name="Thang M."/>
            <person name="Chan C."/>
        </authorList>
    </citation>
    <scope>NUCLEOTIDE SEQUENCE</scope>
</reference>
<proteinExistence type="predicted"/>
<comment type="caution">
    <text evidence="1">The sequence shown here is derived from an EMBL/GenBank/DDBJ whole genome shotgun (WGS) entry which is preliminary data.</text>
</comment>
<dbReference type="EMBL" id="CAJNNV010029109">
    <property type="protein sequence ID" value="CAE8627132.1"/>
    <property type="molecule type" value="Genomic_DNA"/>
</dbReference>
<dbReference type="AlphaFoldDB" id="A0A813GKS7"/>
<name>A0A813GKS7_POLGL</name>
<organism evidence="1 2">
    <name type="scientific">Polarella glacialis</name>
    <name type="common">Dinoflagellate</name>
    <dbReference type="NCBI Taxonomy" id="89957"/>
    <lineage>
        <taxon>Eukaryota</taxon>
        <taxon>Sar</taxon>
        <taxon>Alveolata</taxon>
        <taxon>Dinophyceae</taxon>
        <taxon>Suessiales</taxon>
        <taxon>Suessiaceae</taxon>
        <taxon>Polarella</taxon>
    </lineage>
</organism>
<evidence type="ECO:0000313" key="2">
    <source>
        <dbReference type="Proteomes" id="UP000654075"/>
    </source>
</evidence>
<sequence length="115" mass="12696">MQHDESCPSLLAQRIGAFAHLALKLCGVFPLCNFSREDSVDTVGGNVEVPRRFCMRVTLSGSYRALLLLTDVCFLCSTANKLRSGLALVHNQELDDCHQLAHPLVTAWLLQQVPC</sequence>
<keyword evidence="2" id="KW-1185">Reference proteome</keyword>
<accession>A0A813GKS7</accession>